<dbReference type="AlphaFoldDB" id="A0A1I0R631"/>
<evidence type="ECO:0000256" key="6">
    <source>
        <dbReference type="PIRSR" id="PIRSR600821-52"/>
    </source>
</evidence>
<feature type="transmembrane region" description="Helical" evidence="7">
    <location>
        <begin position="118"/>
        <end position="138"/>
    </location>
</feature>
<evidence type="ECO:0000313" key="10">
    <source>
        <dbReference type="Proteomes" id="UP000199701"/>
    </source>
</evidence>
<comment type="pathway">
    <text evidence="4">Amino-acid biosynthesis; D-alanine biosynthesis; D-alanine from L-alanine: step 1/1.</text>
</comment>
<dbReference type="InterPro" id="IPR011079">
    <property type="entry name" value="Ala_racemase_C"/>
</dbReference>
<gene>
    <name evidence="9" type="ORF">SAMN05421659_11235</name>
</gene>
<evidence type="ECO:0000256" key="2">
    <source>
        <dbReference type="ARBA" id="ARBA00022898"/>
    </source>
</evidence>
<evidence type="ECO:0000256" key="1">
    <source>
        <dbReference type="ARBA" id="ARBA00001933"/>
    </source>
</evidence>
<comment type="catalytic activity">
    <reaction evidence="4">
        <text>L-alanine = D-alanine</text>
        <dbReference type="Rhea" id="RHEA:20249"/>
        <dbReference type="ChEBI" id="CHEBI:57416"/>
        <dbReference type="ChEBI" id="CHEBI:57972"/>
        <dbReference type="EC" id="5.1.1.1"/>
    </reaction>
</comment>
<dbReference type="GO" id="GO:0005829">
    <property type="term" value="C:cytosol"/>
    <property type="evidence" value="ECO:0007669"/>
    <property type="project" value="TreeGrafter"/>
</dbReference>
<organism evidence="9 10">
    <name type="scientific">[Clostridium] fimetarium</name>
    <dbReference type="NCBI Taxonomy" id="99656"/>
    <lineage>
        <taxon>Bacteria</taxon>
        <taxon>Bacillati</taxon>
        <taxon>Bacillota</taxon>
        <taxon>Clostridia</taxon>
        <taxon>Lachnospirales</taxon>
        <taxon>Lachnospiraceae</taxon>
    </lineage>
</organism>
<feature type="domain" description="Alanine racemase C-terminal" evidence="8">
    <location>
        <begin position="584"/>
        <end position="713"/>
    </location>
</feature>
<dbReference type="EMBL" id="FOJI01000012">
    <property type="protein sequence ID" value="SEW35926.1"/>
    <property type="molecule type" value="Genomic_DNA"/>
</dbReference>
<feature type="transmembrane region" description="Helical" evidence="7">
    <location>
        <begin position="244"/>
        <end position="262"/>
    </location>
</feature>
<keyword evidence="10" id="KW-1185">Reference proteome</keyword>
<feature type="binding site" evidence="4 6">
    <location>
        <position position="654"/>
    </location>
    <ligand>
        <name>substrate</name>
    </ligand>
</feature>
<name>A0A1I0R631_9FIRM</name>
<dbReference type="InterPro" id="IPR001608">
    <property type="entry name" value="Ala_racemase_N"/>
</dbReference>
<accession>A0A1I0R631</accession>
<keyword evidence="7" id="KW-1133">Transmembrane helix</keyword>
<keyword evidence="7" id="KW-0472">Membrane</keyword>
<dbReference type="Pfam" id="PF00842">
    <property type="entry name" value="Ala_racemase_C"/>
    <property type="match status" value="1"/>
</dbReference>
<dbReference type="SUPFAM" id="SSF50621">
    <property type="entry name" value="Alanine racemase C-terminal domain-like"/>
    <property type="match status" value="1"/>
</dbReference>
<feature type="transmembrane region" description="Helical" evidence="7">
    <location>
        <begin position="217"/>
        <end position="238"/>
    </location>
</feature>
<feature type="transmembrane region" description="Helical" evidence="7">
    <location>
        <begin position="78"/>
        <end position="98"/>
    </location>
</feature>
<keyword evidence="2 4" id="KW-0663">Pyridoxal phosphate</keyword>
<proteinExistence type="inferred from homology"/>
<dbReference type="GO" id="GO:0016747">
    <property type="term" value="F:acyltransferase activity, transferring groups other than amino-acyl groups"/>
    <property type="evidence" value="ECO:0007669"/>
    <property type="project" value="InterPro"/>
</dbReference>
<dbReference type="EC" id="5.1.1.1" evidence="4"/>
<dbReference type="PANTHER" id="PTHR30511:SF0">
    <property type="entry name" value="ALANINE RACEMASE, CATABOLIC-RELATED"/>
    <property type="match status" value="1"/>
</dbReference>
<dbReference type="OrthoDB" id="9813814at2"/>
<dbReference type="InterPro" id="IPR029066">
    <property type="entry name" value="PLP-binding_barrel"/>
</dbReference>
<dbReference type="Proteomes" id="UP000199701">
    <property type="component" value="Unassembled WGS sequence"/>
</dbReference>
<dbReference type="Gene3D" id="2.40.37.10">
    <property type="entry name" value="Lyase, Ornithine Decarboxylase, Chain A, domain 1"/>
    <property type="match status" value="1"/>
</dbReference>
<comment type="cofactor">
    <cofactor evidence="1 4 5">
        <name>pyridoxal 5'-phosphate</name>
        <dbReference type="ChEBI" id="CHEBI:597326"/>
    </cofactor>
</comment>
<dbReference type="FunFam" id="3.20.20.10:FF:000002">
    <property type="entry name" value="Alanine racemase"/>
    <property type="match status" value="1"/>
</dbReference>
<dbReference type="RefSeq" id="WP_092455364.1">
    <property type="nucleotide sequence ID" value="NZ_FOJI01000012.1"/>
</dbReference>
<sequence>MNKKEGYAGIDYFRMIAAFLIIAIHTSPLATYNNTADFIFTRIVARTAVPFFFMTSGFFMIAEYNYNADKLKTFIKRTSYIYGISIALYIPVNIYNGYFTADNLLPNILKDIVFDGTFYHLWYLSAAIIGASIAWLLVKKIGLKLALIATAIIYIIGLFGDSYFGFSLQIPFLKSLYTNLFEVSDYTRNGIFFAPIFFVLGGTIASEKWHLSLRNNLIGFIVSFFLMLTEGLLLHKWGVQRHDSMYIMLIPCMLFLFSALTYLRGRRSSTLRNLALIIYIIHPMLIIVVRGFAKTVGLQALLIDNSFVHYLVVGVSSAAASFILVALMARIKVEPKEVCVYDGTDRSWIEVNLDNLMHNARVLQAAMPEDCKMMAVVKAEGYGHGALAVSKCLNKIGITAFAVATIDEGLKLRQGGIQGEILIMGYTSPMRAKELHKYELTQTLLDYDYAVLLNKQGYIINTHIKIDTGMHRLGFNKYDIDKIAKTFKMRYLKICGIYTHLCVSESLEITDVEFTHTQISGFYDLLDILSKQGIKLPQTHIQSSYGLLNYPEIECNYARIGIALYGVFSSGNDKTKLQLDLHPVLSLKTRIVLIRAITKGESVGYDRKFIATRDSRIAILPIGYADGLPRNISCGNGSVLIHGYRVPIVGRVCMDQLTIDITDISNTEIGDIVTIIGKDGQDEIFATEVAENSDSITNELLSRMGGRLKLVNY</sequence>
<feature type="transmembrane region" description="Helical" evidence="7">
    <location>
        <begin position="274"/>
        <end position="292"/>
    </location>
</feature>
<dbReference type="STRING" id="99656.SAMN05421659_11235"/>
<evidence type="ECO:0000259" key="8">
    <source>
        <dbReference type="SMART" id="SM01005"/>
    </source>
</evidence>
<dbReference type="InterPro" id="IPR002656">
    <property type="entry name" value="Acyl_transf_3_dom"/>
</dbReference>
<feature type="active site" description="Proton acceptor; specific for L-alanine" evidence="4">
    <location>
        <position position="605"/>
    </location>
</feature>
<feature type="binding site" evidence="4 6">
    <location>
        <position position="472"/>
    </location>
    <ligand>
        <name>substrate</name>
    </ligand>
</feature>
<dbReference type="InterPro" id="IPR000821">
    <property type="entry name" value="Ala_racemase"/>
</dbReference>
<dbReference type="GO" id="GO:0030632">
    <property type="term" value="P:D-alanine biosynthetic process"/>
    <property type="evidence" value="ECO:0007669"/>
    <property type="project" value="UniProtKB-UniRule"/>
</dbReference>
<dbReference type="PROSITE" id="PS00395">
    <property type="entry name" value="ALANINE_RACEMASE"/>
    <property type="match status" value="1"/>
</dbReference>
<dbReference type="HAMAP" id="MF_01201">
    <property type="entry name" value="Ala_racemase"/>
    <property type="match status" value="1"/>
</dbReference>
<dbReference type="Pfam" id="PF01757">
    <property type="entry name" value="Acyl_transf_3"/>
    <property type="match status" value="1"/>
</dbReference>
<evidence type="ECO:0000256" key="5">
    <source>
        <dbReference type="PIRSR" id="PIRSR600821-50"/>
    </source>
</evidence>
<comment type="similarity">
    <text evidence="4">Belongs to the alanine racemase family.</text>
</comment>
<feature type="modified residue" description="N6-(pyridoxal phosphate)lysine" evidence="4 5">
    <location>
        <position position="378"/>
    </location>
</feature>
<keyword evidence="7" id="KW-0812">Transmembrane</keyword>
<dbReference type="GO" id="GO:0030170">
    <property type="term" value="F:pyridoxal phosphate binding"/>
    <property type="evidence" value="ECO:0007669"/>
    <property type="project" value="UniProtKB-UniRule"/>
</dbReference>
<dbReference type="SMART" id="SM01005">
    <property type="entry name" value="Ala_racemase_C"/>
    <property type="match status" value="1"/>
</dbReference>
<dbReference type="InterPro" id="IPR020622">
    <property type="entry name" value="Ala_racemase_pyridoxalP-BS"/>
</dbReference>
<dbReference type="InterPro" id="IPR009006">
    <property type="entry name" value="Ala_racemase/Decarboxylase_C"/>
</dbReference>
<dbReference type="PANTHER" id="PTHR30511">
    <property type="entry name" value="ALANINE RACEMASE"/>
    <property type="match status" value="1"/>
</dbReference>
<dbReference type="NCBIfam" id="NF033131">
    <property type="entry name" value="vanT-G-Cterm"/>
    <property type="match status" value="1"/>
</dbReference>
<evidence type="ECO:0000313" key="9">
    <source>
        <dbReference type="EMBL" id="SEW35926.1"/>
    </source>
</evidence>
<reference evidence="9 10" key="1">
    <citation type="submission" date="2016-10" db="EMBL/GenBank/DDBJ databases">
        <authorList>
            <person name="de Groot N.N."/>
        </authorList>
    </citation>
    <scope>NUCLEOTIDE SEQUENCE [LARGE SCALE GENOMIC DNA]</scope>
    <source>
        <strain evidence="9 10">DSM 9179</strain>
    </source>
</reference>
<dbReference type="SUPFAM" id="SSF51419">
    <property type="entry name" value="PLP-binding barrel"/>
    <property type="match status" value="1"/>
</dbReference>
<dbReference type="Gene3D" id="3.20.20.10">
    <property type="entry name" value="Alanine racemase"/>
    <property type="match status" value="1"/>
</dbReference>
<feature type="transmembrane region" description="Helical" evidence="7">
    <location>
        <begin position="12"/>
        <end position="31"/>
    </location>
</feature>
<evidence type="ECO:0000256" key="3">
    <source>
        <dbReference type="ARBA" id="ARBA00023235"/>
    </source>
</evidence>
<dbReference type="NCBIfam" id="TIGR00492">
    <property type="entry name" value="alr"/>
    <property type="match status" value="1"/>
</dbReference>
<keyword evidence="3 4" id="KW-0413">Isomerase</keyword>
<dbReference type="PRINTS" id="PR00992">
    <property type="entry name" value="ALARACEMASE"/>
</dbReference>
<evidence type="ECO:0000256" key="7">
    <source>
        <dbReference type="SAM" id="Phobius"/>
    </source>
</evidence>
<dbReference type="Pfam" id="PF01168">
    <property type="entry name" value="Ala_racemase_N"/>
    <property type="match status" value="1"/>
</dbReference>
<feature type="transmembrane region" description="Helical" evidence="7">
    <location>
        <begin position="186"/>
        <end position="205"/>
    </location>
</feature>
<protein>
    <recommendedName>
        <fullName evidence="4">Alanine racemase</fullName>
        <ecNumber evidence="4">5.1.1.1</ecNumber>
    </recommendedName>
</protein>
<dbReference type="GO" id="GO:0008784">
    <property type="term" value="F:alanine racemase activity"/>
    <property type="evidence" value="ECO:0007669"/>
    <property type="project" value="UniProtKB-UniRule"/>
</dbReference>
<feature type="transmembrane region" description="Helical" evidence="7">
    <location>
        <begin position="307"/>
        <end position="327"/>
    </location>
</feature>
<feature type="transmembrane region" description="Helical" evidence="7">
    <location>
        <begin position="145"/>
        <end position="166"/>
    </location>
</feature>
<feature type="active site" description="Proton acceptor; specific for D-alanine" evidence="4">
    <location>
        <position position="378"/>
    </location>
</feature>
<comment type="function">
    <text evidence="4">Catalyzes the interconversion of L-alanine and D-alanine. May also act on other amino acids.</text>
</comment>
<evidence type="ECO:0000256" key="4">
    <source>
        <dbReference type="HAMAP-Rule" id="MF_01201"/>
    </source>
</evidence>
<feature type="transmembrane region" description="Helical" evidence="7">
    <location>
        <begin position="43"/>
        <end position="66"/>
    </location>
</feature>
<dbReference type="UniPathway" id="UPA00042">
    <property type="reaction ID" value="UER00497"/>
</dbReference>